<reference evidence="1" key="2">
    <citation type="journal article" date="2021" name="Microbiome">
        <title>Successional dynamics and alternative stable states in a saline activated sludge microbial community over 9 years.</title>
        <authorList>
            <person name="Wang Y."/>
            <person name="Ye J."/>
            <person name="Ju F."/>
            <person name="Liu L."/>
            <person name="Boyd J.A."/>
            <person name="Deng Y."/>
            <person name="Parks D.H."/>
            <person name="Jiang X."/>
            <person name="Yin X."/>
            <person name="Woodcroft B.J."/>
            <person name="Tyson G.W."/>
            <person name="Hugenholtz P."/>
            <person name="Polz M.F."/>
            <person name="Zhang T."/>
        </authorList>
    </citation>
    <scope>NUCLEOTIDE SEQUENCE</scope>
    <source>
        <strain evidence="1">HKST-UBA12</strain>
    </source>
</reference>
<proteinExistence type="predicted"/>
<sequence>MSDRLEAQKDLVEVLTRDVRRIGDYYLEGETKVELTVGAGIVIFGAYYPVTNTFVAGMMAGGTINYT</sequence>
<organism evidence="1 2">
    <name type="scientific">Candidatus Dojkabacteria bacterium</name>
    <dbReference type="NCBI Taxonomy" id="2099670"/>
    <lineage>
        <taxon>Bacteria</taxon>
        <taxon>Candidatus Dojkabacteria</taxon>
    </lineage>
</organism>
<reference evidence="1" key="1">
    <citation type="submission" date="2020-04" db="EMBL/GenBank/DDBJ databases">
        <authorList>
            <person name="Zhang T."/>
        </authorList>
    </citation>
    <scope>NUCLEOTIDE SEQUENCE</scope>
    <source>
        <strain evidence="1">HKST-UBA12</strain>
    </source>
</reference>
<dbReference type="EMBL" id="JAGQLI010000128">
    <property type="protein sequence ID" value="MCA9379280.1"/>
    <property type="molecule type" value="Genomic_DNA"/>
</dbReference>
<name>A0A955L0K5_9BACT</name>
<dbReference type="Proteomes" id="UP000760819">
    <property type="component" value="Unassembled WGS sequence"/>
</dbReference>
<dbReference type="AlphaFoldDB" id="A0A955L0K5"/>
<evidence type="ECO:0000313" key="2">
    <source>
        <dbReference type="Proteomes" id="UP000760819"/>
    </source>
</evidence>
<gene>
    <name evidence="1" type="ORF">KC640_02530</name>
</gene>
<comment type="caution">
    <text evidence="1">The sequence shown here is derived from an EMBL/GenBank/DDBJ whole genome shotgun (WGS) entry which is preliminary data.</text>
</comment>
<accession>A0A955L0K5</accession>
<evidence type="ECO:0000313" key="1">
    <source>
        <dbReference type="EMBL" id="MCA9379280.1"/>
    </source>
</evidence>
<protein>
    <submittedName>
        <fullName evidence="1">Uncharacterized protein</fullName>
    </submittedName>
</protein>